<dbReference type="Proteomes" id="UP000183063">
    <property type="component" value="Unassembled WGS sequence"/>
</dbReference>
<dbReference type="Gene3D" id="1.50.10.100">
    <property type="entry name" value="Chondroitin AC/alginate lyase"/>
    <property type="match status" value="1"/>
</dbReference>
<keyword evidence="2 4" id="KW-0456">Lyase</keyword>
<proteinExistence type="predicted"/>
<dbReference type="AlphaFoldDB" id="A0A1H8NPF8"/>
<sequence length="358" mass="38597">MRRYVSRPAWIKGLGKLRQGALVSFLVLGLLAVGDHPAQAEQKCPRVPTPVTSLELGSRYEKGDASRSELDQESNAAVNKALRPIDLFVRSVAALSHGSSATKPSDIEKRRCLYTALATWANAGALSDLGTMNAKLAISPRLAGIAIAYNEAKARTPPPSKQKVEIEAWLAPLGHKLESFFENDAPPMASQNNLRAWAGLAVAQIGLATNDDEQVAWGAKSTEMVVCSADEAGALPFEMKRGDKALHYQLHAVAPLVVNAVRLKGHAADSFAVCDGKLAKIVDFTLSAVEKPELAAAKAGTEQSFSMGSETLEPFQLAWLEPYLTYEKDERALRLAKKYRPLSNSNLGGNLTEQYSGD</sequence>
<reference evidence="5 7" key="1">
    <citation type="submission" date="2016-10" db="EMBL/GenBank/DDBJ databases">
        <authorList>
            <person name="Varghese N."/>
            <person name="Submissions S."/>
        </authorList>
    </citation>
    <scope>NUCLEOTIDE SEQUENCE [LARGE SCALE GENOMIC DNA]</scope>
    <source>
        <strain evidence="5 7">CGMCC 1.7071</strain>
    </source>
</reference>
<reference evidence="6" key="2">
    <citation type="submission" date="2016-10" db="EMBL/GenBank/DDBJ databases">
        <authorList>
            <person name="Wibberg D."/>
        </authorList>
    </citation>
    <scope>NUCLEOTIDE SEQUENCE [LARGE SCALE GENOMIC DNA]</scope>
</reference>
<accession>A0A1H8NPF8</accession>
<dbReference type="GO" id="GO:0042597">
    <property type="term" value="C:periplasmic space"/>
    <property type="evidence" value="ECO:0007669"/>
    <property type="project" value="InterPro"/>
</dbReference>
<dbReference type="RefSeq" id="WP_072377477.1">
    <property type="nucleotide sequence ID" value="NZ_FNXB01000018.1"/>
</dbReference>
<dbReference type="EC" id="4.2.2.3" evidence="4"/>
<dbReference type="GO" id="GO:0045135">
    <property type="term" value="F:poly(beta-D-mannuronate) lyase activity"/>
    <property type="evidence" value="ECO:0007669"/>
    <property type="project" value="UniProtKB-EC"/>
</dbReference>
<dbReference type="Proteomes" id="UP000198939">
    <property type="component" value="Unassembled WGS sequence"/>
</dbReference>
<evidence type="ECO:0000313" key="5">
    <source>
        <dbReference type="EMBL" id="SEO31601.1"/>
    </source>
</evidence>
<dbReference type="Pfam" id="PF05426">
    <property type="entry name" value="Alginate_lyase"/>
    <property type="match status" value="1"/>
</dbReference>
<reference evidence="4" key="3">
    <citation type="submission" date="2016-10" db="EMBL/GenBank/DDBJ databases">
        <authorList>
            <person name="de Groot N.N."/>
        </authorList>
    </citation>
    <scope>NUCLEOTIDE SEQUENCE [LARGE SCALE GENOMIC DNA]</scope>
    <source>
        <strain evidence="4">CCBAU85039</strain>
    </source>
</reference>
<dbReference type="SUPFAM" id="SSF48230">
    <property type="entry name" value="Chondroitin AC/alginate lyase"/>
    <property type="match status" value="1"/>
</dbReference>
<keyword evidence="1" id="KW-0732">Signal</keyword>
<name>A0A1H8NPF8_9HYPH</name>
<evidence type="ECO:0000256" key="1">
    <source>
        <dbReference type="ARBA" id="ARBA00022729"/>
    </source>
</evidence>
<protein>
    <submittedName>
        <fullName evidence="4">Alginate lyase</fullName>
        <ecNumber evidence="4">4.2.2.3</ecNumber>
    </submittedName>
    <submittedName>
        <fullName evidence="5">Poly(Beta-D-mannuronate) lyase</fullName>
    </submittedName>
</protein>
<feature type="domain" description="Alginate lyase" evidence="3">
    <location>
        <begin position="72"/>
        <end position="293"/>
    </location>
</feature>
<keyword evidence="7" id="KW-1185">Reference proteome</keyword>
<dbReference type="EMBL" id="FNXB01000018">
    <property type="protein sequence ID" value="SEI00979.1"/>
    <property type="molecule type" value="Genomic_DNA"/>
</dbReference>
<evidence type="ECO:0000313" key="7">
    <source>
        <dbReference type="Proteomes" id="UP000198939"/>
    </source>
</evidence>
<dbReference type="OrthoDB" id="7210452at2"/>
<evidence type="ECO:0000256" key="2">
    <source>
        <dbReference type="ARBA" id="ARBA00023239"/>
    </source>
</evidence>
<evidence type="ECO:0000313" key="4">
    <source>
        <dbReference type="EMBL" id="SEI00979.1"/>
    </source>
</evidence>
<gene>
    <name evidence="4" type="primary">algL</name>
    <name evidence="4" type="ORF">RTCCBAU85039_3681</name>
    <name evidence="5" type="ORF">SAMN05216228_101528</name>
</gene>
<dbReference type="STRING" id="501024.RTCCBAU85039_3681"/>
<evidence type="ECO:0000259" key="3">
    <source>
        <dbReference type="Pfam" id="PF05426"/>
    </source>
</evidence>
<dbReference type="EMBL" id="FOCV01000015">
    <property type="protein sequence ID" value="SEO31601.1"/>
    <property type="molecule type" value="Genomic_DNA"/>
</dbReference>
<organism evidence="4 6">
    <name type="scientific">Rhizobium tibeticum</name>
    <dbReference type="NCBI Taxonomy" id="501024"/>
    <lineage>
        <taxon>Bacteria</taxon>
        <taxon>Pseudomonadati</taxon>
        <taxon>Pseudomonadota</taxon>
        <taxon>Alphaproteobacteria</taxon>
        <taxon>Hyphomicrobiales</taxon>
        <taxon>Rhizobiaceae</taxon>
        <taxon>Rhizobium/Agrobacterium group</taxon>
        <taxon>Rhizobium</taxon>
    </lineage>
</organism>
<dbReference type="InterPro" id="IPR008929">
    <property type="entry name" value="Chondroitin_lyas"/>
</dbReference>
<evidence type="ECO:0000313" key="6">
    <source>
        <dbReference type="Proteomes" id="UP000183063"/>
    </source>
</evidence>
<dbReference type="InterPro" id="IPR008397">
    <property type="entry name" value="Alginate_lyase_dom"/>
</dbReference>